<feature type="non-terminal residue" evidence="1">
    <location>
        <position position="1"/>
    </location>
</feature>
<dbReference type="PANTHER" id="PTHR48475">
    <property type="entry name" value="RIBONUCLEASE H"/>
    <property type="match status" value="1"/>
</dbReference>
<dbReference type="InterPro" id="IPR012337">
    <property type="entry name" value="RNaseH-like_sf"/>
</dbReference>
<evidence type="ECO:0000313" key="1">
    <source>
        <dbReference type="EMBL" id="RDX60270.1"/>
    </source>
</evidence>
<keyword evidence="2" id="KW-1185">Reference proteome</keyword>
<organism evidence="1 2">
    <name type="scientific">Mucuna pruriens</name>
    <name type="common">Velvet bean</name>
    <name type="synonym">Dolichos pruriens</name>
    <dbReference type="NCBI Taxonomy" id="157652"/>
    <lineage>
        <taxon>Eukaryota</taxon>
        <taxon>Viridiplantae</taxon>
        <taxon>Streptophyta</taxon>
        <taxon>Embryophyta</taxon>
        <taxon>Tracheophyta</taxon>
        <taxon>Spermatophyta</taxon>
        <taxon>Magnoliopsida</taxon>
        <taxon>eudicotyledons</taxon>
        <taxon>Gunneridae</taxon>
        <taxon>Pentapetalae</taxon>
        <taxon>rosids</taxon>
        <taxon>fabids</taxon>
        <taxon>Fabales</taxon>
        <taxon>Fabaceae</taxon>
        <taxon>Papilionoideae</taxon>
        <taxon>50 kb inversion clade</taxon>
        <taxon>NPAAA clade</taxon>
        <taxon>indigoferoid/millettioid clade</taxon>
        <taxon>Phaseoleae</taxon>
        <taxon>Mucuna</taxon>
    </lineage>
</organism>
<evidence type="ECO:0008006" key="3">
    <source>
        <dbReference type="Google" id="ProtNLM"/>
    </source>
</evidence>
<gene>
    <name evidence="1" type="ORF">CR513_61598</name>
</gene>
<reference evidence="1" key="1">
    <citation type="submission" date="2018-05" db="EMBL/GenBank/DDBJ databases">
        <title>Draft genome of Mucuna pruriens seed.</title>
        <authorList>
            <person name="Nnadi N.E."/>
            <person name="Vos R."/>
            <person name="Hasami M.H."/>
            <person name="Devisetty U.K."/>
            <person name="Aguiy J.C."/>
        </authorList>
    </citation>
    <scope>NUCLEOTIDE SEQUENCE [LARGE SCALE GENOMIC DNA]</scope>
    <source>
        <strain evidence="1">JCA_2017</strain>
    </source>
</reference>
<dbReference type="Proteomes" id="UP000257109">
    <property type="component" value="Unassembled WGS sequence"/>
</dbReference>
<protein>
    <recommendedName>
        <fullName evidence="3">RNase H type-1 domain-containing protein</fullName>
    </recommendedName>
</protein>
<evidence type="ECO:0000313" key="2">
    <source>
        <dbReference type="Proteomes" id="UP000257109"/>
    </source>
</evidence>
<dbReference type="SUPFAM" id="SSF53098">
    <property type="entry name" value="Ribonuclease H-like"/>
    <property type="match status" value="1"/>
</dbReference>
<name>A0A371E2J9_MUCPR</name>
<dbReference type="AlphaFoldDB" id="A0A371E2J9"/>
<dbReference type="OrthoDB" id="5599418at2759"/>
<comment type="caution">
    <text evidence="1">The sequence shown here is derived from an EMBL/GenBank/DDBJ whole genome shotgun (WGS) entry which is preliminary data.</text>
</comment>
<proteinExistence type="predicted"/>
<sequence length="137" mass="15351">MKSPKVSTTIIQEIEKEQCLLYYVNKVQDAETRYQKIKKVALAIEAKWQNKEWTLSVDDSSNQKGTGARIILKGPGRVLVKQSLCFNFQASNNQVVYKALLTRIRLAKEVGVGVLVAMSDSQLVTSFLSMDKALDDP</sequence>
<dbReference type="EMBL" id="QJKJ01016977">
    <property type="protein sequence ID" value="RDX60270.1"/>
    <property type="molecule type" value="Genomic_DNA"/>
</dbReference>
<dbReference type="Gene3D" id="3.30.420.10">
    <property type="entry name" value="Ribonuclease H-like superfamily/Ribonuclease H"/>
    <property type="match status" value="1"/>
</dbReference>
<dbReference type="InterPro" id="IPR036397">
    <property type="entry name" value="RNaseH_sf"/>
</dbReference>
<dbReference type="GO" id="GO:0003676">
    <property type="term" value="F:nucleic acid binding"/>
    <property type="evidence" value="ECO:0007669"/>
    <property type="project" value="InterPro"/>
</dbReference>
<dbReference type="PANTHER" id="PTHR48475:SF2">
    <property type="entry name" value="RIBONUCLEASE H"/>
    <property type="match status" value="1"/>
</dbReference>
<accession>A0A371E2J9</accession>